<comment type="similarity">
    <text evidence="1">Belongs to the alkB family.</text>
</comment>
<reference evidence="6 7" key="1">
    <citation type="journal article" date="2020" name="ISME J.">
        <title>Uncovering the hidden diversity of litter-decomposition mechanisms in mushroom-forming fungi.</title>
        <authorList>
            <person name="Floudas D."/>
            <person name="Bentzer J."/>
            <person name="Ahren D."/>
            <person name="Johansson T."/>
            <person name="Persson P."/>
            <person name="Tunlid A."/>
        </authorList>
    </citation>
    <scope>NUCLEOTIDE SEQUENCE [LARGE SCALE GENOMIC DNA]</scope>
    <source>
        <strain evidence="6 7">CBS 406.79</strain>
    </source>
</reference>
<dbReference type="SUPFAM" id="SSF51197">
    <property type="entry name" value="Clavaminate synthase-like"/>
    <property type="match status" value="1"/>
</dbReference>
<dbReference type="InterPro" id="IPR032862">
    <property type="entry name" value="ALKBH6"/>
</dbReference>
<evidence type="ECO:0000313" key="6">
    <source>
        <dbReference type="EMBL" id="KAF5344521.1"/>
    </source>
</evidence>
<keyword evidence="5" id="KW-0408">Iron</keyword>
<evidence type="ECO:0000256" key="4">
    <source>
        <dbReference type="ARBA" id="ARBA00023002"/>
    </source>
</evidence>
<comment type="caution">
    <text evidence="6">The sequence shown here is derived from an EMBL/GenBank/DDBJ whole genome shotgun (WGS) entry which is preliminary data.</text>
</comment>
<dbReference type="AlphaFoldDB" id="A0A8H5CP80"/>
<dbReference type="GO" id="GO:0046872">
    <property type="term" value="F:metal ion binding"/>
    <property type="evidence" value="ECO:0007669"/>
    <property type="project" value="UniProtKB-KW"/>
</dbReference>
<gene>
    <name evidence="6" type="ORF">D9757_014153</name>
</gene>
<dbReference type="Proteomes" id="UP000518752">
    <property type="component" value="Unassembled WGS sequence"/>
</dbReference>
<proteinExistence type="inferred from homology"/>
<evidence type="ECO:0000256" key="5">
    <source>
        <dbReference type="ARBA" id="ARBA00023004"/>
    </source>
</evidence>
<accession>A0A8H5CP80</accession>
<protein>
    <submittedName>
        <fullName evidence="6">Uncharacterized protein</fullName>
    </submittedName>
</protein>
<evidence type="ECO:0000256" key="2">
    <source>
        <dbReference type="ARBA" id="ARBA00022723"/>
    </source>
</evidence>
<sequence>MTGKNILLPQSLPSFVEVYPNIINRLQSTGAFRTSAHKSPNHIIVNEYLPGQGIMDGPAYHPVVATISLGSHTVFHYYKYTSGTEGSGGSSDSPARVIDPVPVLSVFLEPRSAIITTGSLYTSHLHGQVLMAGCLSLHPNHSPQLRSIREVEGDTIIAGGNDSHPPKLADLNVEIANWRLLAGAQVKEAVIKGGTLQRGVRYSLTCRDVEKVASRAFLRR</sequence>
<keyword evidence="7" id="KW-1185">Reference proteome</keyword>
<dbReference type="GO" id="GO:0051213">
    <property type="term" value="F:dioxygenase activity"/>
    <property type="evidence" value="ECO:0007669"/>
    <property type="project" value="UniProtKB-KW"/>
</dbReference>
<name>A0A8H5CP80_9AGAR</name>
<keyword evidence="3" id="KW-0223">Dioxygenase</keyword>
<dbReference type="PANTHER" id="PTHR46030:SF1">
    <property type="entry name" value="ALPHA-KETOGLUTARATE-DEPENDENT DIOXYGENASE ALKB HOMOLOG 6"/>
    <property type="match status" value="1"/>
</dbReference>
<dbReference type="GO" id="GO:0005634">
    <property type="term" value="C:nucleus"/>
    <property type="evidence" value="ECO:0007669"/>
    <property type="project" value="TreeGrafter"/>
</dbReference>
<dbReference type="Gene3D" id="2.60.120.1520">
    <property type="match status" value="1"/>
</dbReference>
<dbReference type="EMBL" id="JAACJN010000403">
    <property type="protein sequence ID" value="KAF5344521.1"/>
    <property type="molecule type" value="Genomic_DNA"/>
</dbReference>
<evidence type="ECO:0000256" key="3">
    <source>
        <dbReference type="ARBA" id="ARBA00022964"/>
    </source>
</evidence>
<dbReference type="OrthoDB" id="412814at2759"/>
<organism evidence="6 7">
    <name type="scientific">Collybiopsis confluens</name>
    <dbReference type="NCBI Taxonomy" id="2823264"/>
    <lineage>
        <taxon>Eukaryota</taxon>
        <taxon>Fungi</taxon>
        <taxon>Dikarya</taxon>
        <taxon>Basidiomycota</taxon>
        <taxon>Agaricomycotina</taxon>
        <taxon>Agaricomycetes</taxon>
        <taxon>Agaricomycetidae</taxon>
        <taxon>Agaricales</taxon>
        <taxon>Marasmiineae</taxon>
        <taxon>Omphalotaceae</taxon>
        <taxon>Collybiopsis</taxon>
    </lineage>
</organism>
<keyword evidence="4" id="KW-0560">Oxidoreductase</keyword>
<evidence type="ECO:0000313" key="7">
    <source>
        <dbReference type="Proteomes" id="UP000518752"/>
    </source>
</evidence>
<evidence type="ECO:0000256" key="1">
    <source>
        <dbReference type="ARBA" id="ARBA00007879"/>
    </source>
</evidence>
<keyword evidence="2" id="KW-0479">Metal-binding</keyword>
<dbReference type="PANTHER" id="PTHR46030">
    <property type="entry name" value="ALPHA-KETOGLUTARATE-DEPENDENT DIOXYGENASE ALKB HOMOLOG 6"/>
    <property type="match status" value="1"/>
</dbReference>